<dbReference type="InterPro" id="IPR010618">
    <property type="entry name" value="RPF"/>
</dbReference>
<dbReference type="Gene3D" id="1.10.530.10">
    <property type="match status" value="1"/>
</dbReference>
<evidence type="ECO:0000256" key="1">
    <source>
        <dbReference type="ARBA" id="ARBA00010830"/>
    </source>
</evidence>
<proteinExistence type="inferred from homology"/>
<dbReference type="RefSeq" id="WP_345717995.1">
    <property type="nucleotide sequence ID" value="NZ_BAABFP010000008.1"/>
</dbReference>
<organism evidence="5 6">
    <name type="scientific">Angustibacter luteus</name>
    <dbReference type="NCBI Taxonomy" id="658456"/>
    <lineage>
        <taxon>Bacteria</taxon>
        <taxon>Bacillati</taxon>
        <taxon>Actinomycetota</taxon>
        <taxon>Actinomycetes</taxon>
        <taxon>Kineosporiales</taxon>
        <taxon>Kineosporiaceae</taxon>
    </lineage>
</organism>
<sequence>MTLAGVVASTVAFASFDKSVDLVVDGRHQNVHAFGDSVQDVLSSEGVRVGGHDIVSPAPNAKIKDGTQVVVRYGRQLTVTIDGRDRQYWTTALNVDEALAQLGLRADSARLSVSRSLPLGRQGLSMDLDTRKDVALVVGGKADQHITYASTVGELLDEAAVQPRTLDKLSAPLSTPLVDGATVKLDRVTQKQVARTAALRFGTTSTKSATLDKGTTKVTTKGKPGRAKVTYLITYVNGKASATKLVSRTILAKPVQQVQQVGTKKPTGGAIPAGSGGGLNWAALAQCESGGNPRAVNPAGYYGLYQFSLSTWHSVGGAGNPIDASASEQTARAQALYARGGSGQWGCGSHLYD</sequence>
<dbReference type="InterPro" id="IPR023346">
    <property type="entry name" value="Lysozyme-like_dom_sf"/>
</dbReference>
<keyword evidence="6" id="KW-1185">Reference proteome</keyword>
<dbReference type="Pfam" id="PF06737">
    <property type="entry name" value="Transglycosylas"/>
    <property type="match status" value="1"/>
</dbReference>
<feature type="domain" description="G5" evidence="4">
    <location>
        <begin position="185"/>
        <end position="265"/>
    </location>
</feature>
<dbReference type="Pfam" id="PF03990">
    <property type="entry name" value="DUF348"/>
    <property type="match status" value="3"/>
</dbReference>
<dbReference type="SMART" id="SM01208">
    <property type="entry name" value="G5"/>
    <property type="match status" value="1"/>
</dbReference>
<dbReference type="Gene3D" id="2.20.230.10">
    <property type="entry name" value="Resuscitation-promoting factor rpfb"/>
    <property type="match status" value="1"/>
</dbReference>
<dbReference type="EMBL" id="JBHSRD010000003">
    <property type="protein sequence ID" value="MFC6006508.1"/>
    <property type="molecule type" value="Genomic_DNA"/>
</dbReference>
<comment type="similarity">
    <text evidence="1">Belongs to the transglycosylase family. Rpf subfamily.</text>
</comment>
<evidence type="ECO:0000313" key="5">
    <source>
        <dbReference type="EMBL" id="MFC6006508.1"/>
    </source>
</evidence>
<dbReference type="PROSITE" id="PS51109">
    <property type="entry name" value="G5"/>
    <property type="match status" value="1"/>
</dbReference>
<dbReference type="Proteomes" id="UP001596189">
    <property type="component" value="Unassembled WGS sequence"/>
</dbReference>
<dbReference type="SUPFAM" id="SSF53955">
    <property type="entry name" value="Lysozyme-like"/>
    <property type="match status" value="1"/>
</dbReference>
<keyword evidence="3" id="KW-0378">Hydrolase</keyword>
<gene>
    <name evidence="5" type="ORF">ACFQDO_05125</name>
</gene>
<evidence type="ECO:0000256" key="3">
    <source>
        <dbReference type="ARBA" id="ARBA00022801"/>
    </source>
</evidence>
<reference evidence="6" key="1">
    <citation type="journal article" date="2019" name="Int. J. Syst. Evol. Microbiol.">
        <title>The Global Catalogue of Microorganisms (GCM) 10K type strain sequencing project: providing services to taxonomists for standard genome sequencing and annotation.</title>
        <authorList>
            <consortium name="The Broad Institute Genomics Platform"/>
            <consortium name="The Broad Institute Genome Sequencing Center for Infectious Disease"/>
            <person name="Wu L."/>
            <person name="Ma J."/>
        </authorList>
    </citation>
    <scope>NUCLEOTIDE SEQUENCE [LARGE SCALE GENOMIC DNA]</scope>
    <source>
        <strain evidence="6">KACC 14249</strain>
    </source>
</reference>
<dbReference type="InterPro" id="IPR011098">
    <property type="entry name" value="G5_dom"/>
</dbReference>
<dbReference type="Pfam" id="PF07501">
    <property type="entry name" value="G5"/>
    <property type="match status" value="1"/>
</dbReference>
<dbReference type="CDD" id="cd13925">
    <property type="entry name" value="RPF"/>
    <property type="match status" value="1"/>
</dbReference>
<protein>
    <submittedName>
        <fullName evidence="5">Ubiquitin-like domain-containing protein</fullName>
    </submittedName>
</protein>
<evidence type="ECO:0000256" key="2">
    <source>
        <dbReference type="ARBA" id="ARBA00022729"/>
    </source>
</evidence>
<evidence type="ECO:0000259" key="4">
    <source>
        <dbReference type="PROSITE" id="PS51109"/>
    </source>
</evidence>
<keyword evidence="2" id="KW-0732">Signal</keyword>
<name>A0ABW1JCT4_9ACTN</name>
<accession>A0ABW1JCT4</accession>
<comment type="caution">
    <text evidence="5">The sequence shown here is derived from an EMBL/GenBank/DDBJ whole genome shotgun (WGS) entry which is preliminary data.</text>
</comment>
<evidence type="ECO:0000313" key="6">
    <source>
        <dbReference type="Proteomes" id="UP001596189"/>
    </source>
</evidence>
<dbReference type="InterPro" id="IPR007137">
    <property type="entry name" value="DUF348"/>
</dbReference>